<proteinExistence type="predicted"/>
<dbReference type="RefSeq" id="XP_026686320.1">
    <property type="nucleotide sequence ID" value="XM_026830519.1"/>
</dbReference>
<sequence length="379" mass="41941">MRNNQVSKNDEKKLSNLDGALRDLAPTLPVFLCLQTYAESLCEARRASNLPSVCVQCSSPRDLIKHLDTLALECNAMSTSPLVVVQPKQLESYISPNVFQDIFPLSLEELVHISSDLSPHDSYTFAPTHTKSPGLAYSTEVLPVFFVTSLCSSYLQPLLDQLLYPALCSRIPGQVTSIAEYAKGLTRSLKAIQKQGPYTLVGEIWSSCVVLEMTKLLEKGGDKVVVILLEGLPDTVESSMQDIVNLNSTTLDVELLGDLVQVEYNVSLNKSLEENMSQILSSLDEPTRTACKVTLDSLTSRIVLSSKYARSVQATQDKVKSQLVYVCFSHTPILHTYNAFEKYHSGDLILKVSECSSYFQLIQHKTTANIINDYANFAV</sequence>
<protein>
    <submittedName>
        <fullName evidence="2">Uncharacterized protein LOC103518823</fullName>
    </submittedName>
</protein>
<dbReference type="AlphaFoldDB" id="A0A3Q0JHW7"/>
<evidence type="ECO:0000313" key="1">
    <source>
        <dbReference type="Proteomes" id="UP000079169"/>
    </source>
</evidence>
<dbReference type="GeneID" id="103518823"/>
<accession>A0A3Q0JHW7</accession>
<gene>
    <name evidence="2" type="primary">LOC103518823</name>
</gene>
<dbReference type="STRING" id="121845.A0A3Q0JHW7"/>
<organism evidence="1 2">
    <name type="scientific">Diaphorina citri</name>
    <name type="common">Asian citrus psyllid</name>
    <dbReference type="NCBI Taxonomy" id="121845"/>
    <lineage>
        <taxon>Eukaryota</taxon>
        <taxon>Metazoa</taxon>
        <taxon>Ecdysozoa</taxon>
        <taxon>Arthropoda</taxon>
        <taxon>Hexapoda</taxon>
        <taxon>Insecta</taxon>
        <taxon>Pterygota</taxon>
        <taxon>Neoptera</taxon>
        <taxon>Paraneoptera</taxon>
        <taxon>Hemiptera</taxon>
        <taxon>Sternorrhyncha</taxon>
        <taxon>Psylloidea</taxon>
        <taxon>Psyllidae</taxon>
        <taxon>Diaphorininae</taxon>
        <taxon>Diaphorina</taxon>
    </lineage>
</organism>
<dbReference type="Gene3D" id="3.40.50.1820">
    <property type="entry name" value="alpha/beta hydrolase"/>
    <property type="match status" value="1"/>
</dbReference>
<name>A0A3Q0JHW7_DIACI</name>
<dbReference type="SUPFAM" id="SSF53474">
    <property type="entry name" value="alpha/beta-Hydrolases"/>
    <property type="match status" value="1"/>
</dbReference>
<dbReference type="Proteomes" id="UP000079169">
    <property type="component" value="Unplaced"/>
</dbReference>
<evidence type="ECO:0000313" key="2">
    <source>
        <dbReference type="RefSeq" id="XP_026686320.1"/>
    </source>
</evidence>
<dbReference type="InterPro" id="IPR029058">
    <property type="entry name" value="AB_hydrolase_fold"/>
</dbReference>
<keyword evidence="1" id="KW-1185">Reference proteome</keyword>
<dbReference type="KEGG" id="dci:103518823"/>
<reference evidence="2" key="1">
    <citation type="submission" date="2025-08" db="UniProtKB">
        <authorList>
            <consortium name="RefSeq"/>
        </authorList>
    </citation>
    <scope>IDENTIFICATION</scope>
</reference>
<dbReference type="PaxDb" id="121845-A0A3Q0JHW7"/>